<reference evidence="2 3" key="1">
    <citation type="submission" date="2024-08" db="EMBL/GenBank/DDBJ databases">
        <authorList>
            <person name="Cucini C."/>
            <person name="Frati F."/>
        </authorList>
    </citation>
    <scope>NUCLEOTIDE SEQUENCE [LARGE SCALE GENOMIC DNA]</scope>
</reference>
<keyword evidence="1" id="KW-0732">Signal</keyword>
<feature type="signal peptide" evidence="1">
    <location>
        <begin position="1"/>
        <end position="22"/>
    </location>
</feature>
<dbReference type="Proteomes" id="UP001642540">
    <property type="component" value="Unassembled WGS sequence"/>
</dbReference>
<accession>A0ABP1Q3N3</accession>
<keyword evidence="3" id="KW-1185">Reference proteome</keyword>
<protein>
    <submittedName>
        <fullName evidence="2">Uncharacterized protein</fullName>
    </submittedName>
</protein>
<evidence type="ECO:0000313" key="2">
    <source>
        <dbReference type="EMBL" id="CAL8088146.1"/>
    </source>
</evidence>
<gene>
    <name evidence="2" type="ORF">ODALV1_LOCUS6963</name>
</gene>
<organism evidence="2 3">
    <name type="scientific">Orchesella dallaii</name>
    <dbReference type="NCBI Taxonomy" id="48710"/>
    <lineage>
        <taxon>Eukaryota</taxon>
        <taxon>Metazoa</taxon>
        <taxon>Ecdysozoa</taxon>
        <taxon>Arthropoda</taxon>
        <taxon>Hexapoda</taxon>
        <taxon>Collembola</taxon>
        <taxon>Entomobryomorpha</taxon>
        <taxon>Entomobryoidea</taxon>
        <taxon>Orchesellidae</taxon>
        <taxon>Orchesellinae</taxon>
        <taxon>Orchesella</taxon>
    </lineage>
</organism>
<feature type="chain" id="PRO_5047239673" evidence="1">
    <location>
        <begin position="23"/>
        <end position="112"/>
    </location>
</feature>
<sequence length="112" mass="11713">MTGFGLNVSLFVVAILFYVATAKSLPSNEVPKQDQPVSQELFDSSASTAGVGSHVFVENMESWISASDVVHMDATGVGNGALNVNLSMNMEAPAKHETLANSILASASVIKD</sequence>
<dbReference type="EMBL" id="CAXLJM020000022">
    <property type="protein sequence ID" value="CAL8088146.1"/>
    <property type="molecule type" value="Genomic_DNA"/>
</dbReference>
<name>A0ABP1Q3N3_9HEXA</name>
<evidence type="ECO:0000313" key="3">
    <source>
        <dbReference type="Proteomes" id="UP001642540"/>
    </source>
</evidence>
<evidence type="ECO:0000256" key="1">
    <source>
        <dbReference type="SAM" id="SignalP"/>
    </source>
</evidence>
<proteinExistence type="predicted"/>
<comment type="caution">
    <text evidence="2">The sequence shown here is derived from an EMBL/GenBank/DDBJ whole genome shotgun (WGS) entry which is preliminary data.</text>
</comment>